<sequence>MEVSRRCRKLEEKGALVPPTTALPLTITHLWITWIITMLPLLKETSPIQLNRSAENTRHQRKALLNCSRPLMIFWIVLIFFRLVARPKVQIFNLTLAPIVPIQYHFIYVVLKRYGSLFISSLLAA</sequence>
<dbReference type="EMBL" id="CR380958">
    <property type="protein sequence ID" value="CAG62005.1"/>
    <property type="molecule type" value="Genomic_DNA"/>
</dbReference>
<dbReference type="AlphaFoldDB" id="Q6FL59"/>
<keyword evidence="1" id="KW-0472">Membrane</keyword>
<dbReference type="Proteomes" id="UP000002428">
    <property type="component" value="Chromosome L"/>
</dbReference>
<feature type="transmembrane region" description="Helical" evidence="1">
    <location>
        <begin position="91"/>
        <end position="111"/>
    </location>
</feature>
<feature type="transmembrane region" description="Helical" evidence="1">
    <location>
        <begin position="63"/>
        <end position="85"/>
    </location>
</feature>
<evidence type="ECO:0000313" key="3">
    <source>
        <dbReference type="EMBL" id="CAG62005.1"/>
    </source>
</evidence>
<dbReference type="CGD" id="CAL0135548">
    <property type="gene designation" value="CAGL0L05984g"/>
</dbReference>
<proteinExistence type="predicted"/>
<gene>
    <name evidence="2 3" type="ordered locus">CAGL0L05984g</name>
</gene>
<dbReference type="RefSeq" id="XP_449035.1">
    <property type="nucleotide sequence ID" value="XM_449035.1"/>
</dbReference>
<dbReference type="HOGENOM" id="CLU_1992325_0_0_1"/>
<name>Q6FL59_CANGA</name>
<evidence type="ECO:0000313" key="4">
    <source>
        <dbReference type="Proteomes" id="UP000002428"/>
    </source>
</evidence>
<dbReference type="KEGG" id="cgr:2890743"/>
<accession>Q6FL59</accession>
<keyword evidence="1" id="KW-0812">Transmembrane</keyword>
<feature type="transmembrane region" description="Helical" evidence="1">
    <location>
        <begin position="22"/>
        <end position="42"/>
    </location>
</feature>
<evidence type="ECO:0000313" key="2">
    <source>
        <dbReference type="CGD" id="CAL0135548"/>
    </source>
</evidence>
<dbReference type="InParanoid" id="Q6FL59"/>
<organism evidence="3 4">
    <name type="scientific">Candida glabrata (strain ATCC 2001 / BCRC 20586 / JCM 3761 / NBRC 0622 / NRRL Y-65 / CBS 138)</name>
    <name type="common">Yeast</name>
    <name type="synonym">Nakaseomyces glabratus</name>
    <dbReference type="NCBI Taxonomy" id="284593"/>
    <lineage>
        <taxon>Eukaryota</taxon>
        <taxon>Fungi</taxon>
        <taxon>Dikarya</taxon>
        <taxon>Ascomycota</taxon>
        <taxon>Saccharomycotina</taxon>
        <taxon>Saccharomycetes</taxon>
        <taxon>Saccharomycetales</taxon>
        <taxon>Saccharomycetaceae</taxon>
        <taxon>Nakaseomyces</taxon>
    </lineage>
</organism>
<evidence type="ECO:0000256" key="1">
    <source>
        <dbReference type="SAM" id="Phobius"/>
    </source>
</evidence>
<keyword evidence="4" id="KW-1185">Reference proteome</keyword>
<dbReference type="VEuPathDB" id="FungiDB:CAGL0L05984g"/>
<protein>
    <submittedName>
        <fullName evidence="3">Uncharacterized protein</fullName>
    </submittedName>
</protein>
<reference evidence="3 4" key="1">
    <citation type="journal article" date="2004" name="Nature">
        <title>Genome evolution in yeasts.</title>
        <authorList>
            <consortium name="Genolevures"/>
            <person name="Dujon B."/>
            <person name="Sherman D."/>
            <person name="Fischer G."/>
            <person name="Durrens P."/>
            <person name="Casaregola S."/>
            <person name="Lafontaine I."/>
            <person name="de Montigny J."/>
            <person name="Marck C."/>
            <person name="Neuveglise C."/>
            <person name="Talla E."/>
            <person name="Goffard N."/>
            <person name="Frangeul L."/>
            <person name="Aigle M."/>
            <person name="Anthouard V."/>
            <person name="Babour A."/>
            <person name="Barbe V."/>
            <person name="Barnay S."/>
            <person name="Blanchin S."/>
            <person name="Beckerich J.M."/>
            <person name="Beyne E."/>
            <person name="Bleykasten C."/>
            <person name="Boisrame A."/>
            <person name="Boyer J."/>
            <person name="Cattolico L."/>
            <person name="Confanioleri F."/>
            <person name="de Daruvar A."/>
            <person name="Despons L."/>
            <person name="Fabre E."/>
            <person name="Fairhead C."/>
            <person name="Ferry-Dumazet H."/>
            <person name="Groppi A."/>
            <person name="Hantraye F."/>
            <person name="Hennequin C."/>
            <person name="Jauniaux N."/>
            <person name="Joyet P."/>
            <person name="Kachouri R."/>
            <person name="Kerrest A."/>
            <person name="Koszul R."/>
            <person name="Lemaire M."/>
            <person name="Lesur I."/>
            <person name="Ma L."/>
            <person name="Muller H."/>
            <person name="Nicaud J.M."/>
            <person name="Nikolski M."/>
            <person name="Oztas S."/>
            <person name="Ozier-Kalogeropoulos O."/>
            <person name="Pellenz S."/>
            <person name="Potier S."/>
            <person name="Richard G.F."/>
            <person name="Straub M.L."/>
            <person name="Suleau A."/>
            <person name="Swennene D."/>
            <person name="Tekaia F."/>
            <person name="Wesolowski-Louvel M."/>
            <person name="Westhof E."/>
            <person name="Wirth B."/>
            <person name="Zeniou-Meyer M."/>
            <person name="Zivanovic I."/>
            <person name="Bolotin-Fukuhara M."/>
            <person name="Thierry A."/>
            <person name="Bouchier C."/>
            <person name="Caudron B."/>
            <person name="Scarpelli C."/>
            <person name="Gaillardin C."/>
            <person name="Weissenbach J."/>
            <person name="Wincker P."/>
            <person name="Souciet J.L."/>
        </authorList>
    </citation>
    <scope>NUCLEOTIDE SEQUENCE [LARGE SCALE GENOMIC DNA]</scope>
    <source>
        <strain evidence="4">ATCC 2001 / BCRC 20586 / JCM 3761 / NBRC 0622 / NRRL Y-65 / CBS 138</strain>
    </source>
</reference>
<keyword evidence="1" id="KW-1133">Transmembrane helix</keyword>